<dbReference type="PANTHER" id="PTHR46481:SF10">
    <property type="entry name" value="ZINC FINGER BED DOMAIN-CONTAINING PROTEIN 39"/>
    <property type="match status" value="1"/>
</dbReference>
<protein>
    <recommendedName>
        <fullName evidence="7">HAT C-terminal dimerisation domain-containing protein</fullName>
    </recommendedName>
</protein>
<dbReference type="InterPro" id="IPR008906">
    <property type="entry name" value="HATC_C_dom"/>
</dbReference>
<dbReference type="InterPro" id="IPR052035">
    <property type="entry name" value="ZnF_BED_domain_contain"/>
</dbReference>
<evidence type="ECO:0000313" key="8">
    <source>
        <dbReference type="EMBL" id="KAF7574019.1"/>
    </source>
</evidence>
<dbReference type="Proteomes" id="UP000245464">
    <property type="component" value="Chromosome 2"/>
</dbReference>
<feature type="region of interest" description="Disordered" evidence="6">
    <location>
        <begin position="15"/>
        <end position="47"/>
    </location>
</feature>
<evidence type="ECO:0000256" key="1">
    <source>
        <dbReference type="ARBA" id="ARBA00004123"/>
    </source>
</evidence>
<dbReference type="GO" id="GO:0046983">
    <property type="term" value="F:protein dimerization activity"/>
    <property type="evidence" value="ECO:0007669"/>
    <property type="project" value="InterPro"/>
</dbReference>
<feature type="domain" description="HAT C-terminal dimerisation" evidence="7">
    <location>
        <begin position="577"/>
        <end position="630"/>
    </location>
</feature>
<evidence type="ECO:0000256" key="6">
    <source>
        <dbReference type="SAM" id="MobiDB-lite"/>
    </source>
</evidence>
<name>A0A834S1W5_9PLEO</name>
<dbReference type="CDD" id="cd09272">
    <property type="entry name" value="RNase_HI_RT_Ty1"/>
    <property type="match status" value="1"/>
</dbReference>
<evidence type="ECO:0000259" key="7">
    <source>
        <dbReference type="Pfam" id="PF05699"/>
    </source>
</evidence>
<dbReference type="GeneID" id="90955268"/>
<comment type="subcellular location">
    <subcellularLocation>
        <location evidence="1">Nucleus</location>
    </subcellularLocation>
</comment>
<accession>A0A834S1W5</accession>
<dbReference type="AlphaFoldDB" id="A0A834S1W5"/>
<dbReference type="InterPro" id="IPR012337">
    <property type="entry name" value="RNaseH-like_sf"/>
</dbReference>
<reference evidence="8" key="1">
    <citation type="journal article" date="2018" name="BMC Genomics">
        <title>Comparative genomics of the wheat fungal pathogen Pyrenophora tritici-repentis reveals chromosomal variations and genome plasticity.</title>
        <authorList>
            <person name="Moolhuijzen P."/>
            <person name="See P.T."/>
            <person name="Hane J.K."/>
            <person name="Shi G."/>
            <person name="Liu Z."/>
            <person name="Oliver R.P."/>
            <person name="Moffat C.S."/>
        </authorList>
    </citation>
    <scope>NUCLEOTIDE SEQUENCE [LARGE SCALE GENOMIC DNA]</scope>
    <source>
        <strain evidence="8">M4</strain>
    </source>
</reference>
<gene>
    <name evidence="8" type="ORF">PtrM4_056420</name>
</gene>
<keyword evidence="3" id="KW-0863">Zinc-finger</keyword>
<proteinExistence type="predicted"/>
<keyword evidence="5" id="KW-0539">Nucleus</keyword>
<evidence type="ECO:0000256" key="3">
    <source>
        <dbReference type="ARBA" id="ARBA00022771"/>
    </source>
</evidence>
<keyword evidence="4" id="KW-0862">Zinc</keyword>
<dbReference type="EMBL" id="NQIK02000002">
    <property type="protein sequence ID" value="KAF7574019.1"/>
    <property type="molecule type" value="Genomic_DNA"/>
</dbReference>
<sequence>MSSISEFTEVANILNSEHDSQPLSTSQNLVTSEPTNSTKSRPQRSWIWQHAVKPPPGQHKIYNNKGAAVWRCSRCKPTVEYVITGGTRIIMDHLSRIHQLTEILPLKDAKRKRADNDIQASIARMKEVGERIRSQRLTNASESEIDLLITRELFVNWLAADSLPFSLCKSRAFRTFLQYISPATNDLLPESDTTIRQDMLGCYMQLKSETKQRLQSALSPIHITCDLWTSSNRLGLMGVVAYFVDEDGVLRNLTIALREIEGSHSGENMAKILWDVLSEYQILTKLGYFTIDNASNNDAMLLALECRLQEEGIEWDSTNHRLRCNGHIIQLAVGAFLFGRHPNLSDSDDLTREDIAQWRQLGPLGKLHNIVVWVQRSPQRMQAFKKDSGGKAPKRDNNTRWNSCFSEKDLYNDRLTDAEWAVLAKIRDFLQPFKDTTMATQGRTATLEHVLPSMDFLLQHFEDAKTTAIEDNDPIMVACIETGWAKLNHYYNLTDRSPVYIAAIVLNPKWKFEYFTGIWTPGWVEDAKQQLRGFWQEHYQSKGVSTETVTTAITPTPRNAYQAWINSKLAPVDCVDEYSRYLTDPTLPHIVDALPWWVQQRGQYPALGTMAIDILSIPGMSDEPEPAYADKISQLASRQDIRHDTPMSGMELRPRSDLAEPSEINRYQRKIGSLLFAAVTTRPDIAFATSRLARFLVNPSTEHQDAADRVLLYLKKTESLALELGRGDGLEVASDASFADNTLDRKSSQGYAIKLFGGLIAWRASKQDTVTTSTTKAELLALSQVAKEAIFTSRLLKELQVNLSNPIITIKCDNTQTIRLVNEDVAKLQTKLRHVDIHNHWLRQEVTRKTIKVEYVPSDNMIADGFTKSLPANKWASFLDQLGLVKRKESPLKEAELEKLQEHLEGLYI</sequence>
<feature type="compositionally biased region" description="Polar residues" evidence="6">
    <location>
        <begin position="21"/>
        <end position="40"/>
    </location>
</feature>
<keyword evidence="2" id="KW-0479">Metal-binding</keyword>
<comment type="caution">
    <text evidence="8">The sequence shown here is derived from an EMBL/GenBank/DDBJ whole genome shotgun (WGS) entry which is preliminary data.</text>
</comment>
<evidence type="ECO:0000256" key="4">
    <source>
        <dbReference type="ARBA" id="ARBA00022833"/>
    </source>
</evidence>
<dbReference type="RefSeq" id="XP_065963870.1">
    <property type="nucleotide sequence ID" value="XM_066105243.1"/>
</dbReference>
<dbReference type="SUPFAM" id="SSF53098">
    <property type="entry name" value="Ribonuclease H-like"/>
    <property type="match status" value="1"/>
</dbReference>
<dbReference type="Pfam" id="PF05699">
    <property type="entry name" value="Dimer_Tnp_hAT"/>
    <property type="match status" value="1"/>
</dbReference>
<evidence type="ECO:0000256" key="5">
    <source>
        <dbReference type="ARBA" id="ARBA00023242"/>
    </source>
</evidence>
<evidence type="ECO:0000313" key="9">
    <source>
        <dbReference type="Proteomes" id="UP000245464"/>
    </source>
</evidence>
<dbReference type="GO" id="GO:0008270">
    <property type="term" value="F:zinc ion binding"/>
    <property type="evidence" value="ECO:0007669"/>
    <property type="project" value="UniProtKB-KW"/>
</dbReference>
<dbReference type="KEGG" id="ptrr:90955268"/>
<dbReference type="PANTHER" id="PTHR46481">
    <property type="entry name" value="ZINC FINGER BED DOMAIN-CONTAINING PROTEIN 4"/>
    <property type="match status" value="1"/>
</dbReference>
<organism evidence="8 9">
    <name type="scientific">Pyrenophora tritici-repentis</name>
    <dbReference type="NCBI Taxonomy" id="45151"/>
    <lineage>
        <taxon>Eukaryota</taxon>
        <taxon>Fungi</taxon>
        <taxon>Dikarya</taxon>
        <taxon>Ascomycota</taxon>
        <taxon>Pezizomycotina</taxon>
        <taxon>Dothideomycetes</taxon>
        <taxon>Pleosporomycetidae</taxon>
        <taxon>Pleosporales</taxon>
        <taxon>Pleosporineae</taxon>
        <taxon>Pleosporaceae</taxon>
        <taxon>Pyrenophora</taxon>
    </lineage>
</organism>
<dbReference type="GO" id="GO:0005634">
    <property type="term" value="C:nucleus"/>
    <property type="evidence" value="ECO:0007669"/>
    <property type="project" value="UniProtKB-SubCell"/>
</dbReference>
<evidence type="ECO:0000256" key="2">
    <source>
        <dbReference type="ARBA" id="ARBA00022723"/>
    </source>
</evidence>